<keyword evidence="6 9" id="KW-1133">Transmembrane helix</keyword>
<feature type="transmembrane region" description="Helical" evidence="9">
    <location>
        <begin position="27"/>
        <end position="51"/>
    </location>
</feature>
<dbReference type="PANTHER" id="PTHR11795">
    <property type="entry name" value="BRANCHED-CHAIN AMINO ACID TRANSPORT SYSTEM PERMEASE PROTEIN LIVH"/>
    <property type="match status" value="1"/>
</dbReference>
<evidence type="ECO:0000313" key="10">
    <source>
        <dbReference type="EMBL" id="WAH36172.1"/>
    </source>
</evidence>
<dbReference type="InterPro" id="IPR052157">
    <property type="entry name" value="BCAA_transport_permease"/>
</dbReference>
<feature type="transmembrane region" description="Helical" evidence="9">
    <location>
        <begin position="84"/>
        <end position="102"/>
    </location>
</feature>
<protein>
    <submittedName>
        <fullName evidence="10">Branched-chain amino acid ABC transporter permease</fullName>
    </submittedName>
</protein>
<keyword evidence="5" id="KW-0029">Amino-acid transport</keyword>
<comment type="similarity">
    <text evidence="8">Belongs to the binding-protein-dependent transport system permease family. LivHM subfamily.</text>
</comment>
<keyword evidence="2" id="KW-0813">Transport</keyword>
<evidence type="ECO:0000256" key="7">
    <source>
        <dbReference type="ARBA" id="ARBA00023136"/>
    </source>
</evidence>
<evidence type="ECO:0000256" key="6">
    <source>
        <dbReference type="ARBA" id="ARBA00022989"/>
    </source>
</evidence>
<evidence type="ECO:0000313" key="11">
    <source>
        <dbReference type="Proteomes" id="UP001164803"/>
    </source>
</evidence>
<proteinExistence type="inferred from homology"/>
<keyword evidence="3" id="KW-1003">Cell membrane</keyword>
<feature type="transmembrane region" description="Helical" evidence="9">
    <location>
        <begin position="152"/>
        <end position="178"/>
    </location>
</feature>
<feature type="transmembrane region" description="Helical" evidence="9">
    <location>
        <begin position="211"/>
        <end position="235"/>
    </location>
</feature>
<feature type="transmembrane region" description="Helical" evidence="9">
    <location>
        <begin position="58"/>
        <end position="78"/>
    </location>
</feature>
<reference evidence="10" key="1">
    <citation type="submission" date="2022-08" db="EMBL/GenBank/DDBJ databases">
        <title>Alicyclobacillus dauci DSM2870, complete genome.</title>
        <authorList>
            <person name="Wang Q."/>
            <person name="Cai R."/>
            <person name="Wang Z."/>
        </authorList>
    </citation>
    <scope>NUCLEOTIDE SEQUENCE</scope>
    <source>
        <strain evidence="10">DSM 28700</strain>
    </source>
</reference>
<feature type="transmembrane region" description="Helical" evidence="9">
    <location>
        <begin position="247"/>
        <end position="273"/>
    </location>
</feature>
<accession>A0ABY6Z0D1</accession>
<organism evidence="10 11">
    <name type="scientific">Alicyclobacillus dauci</name>
    <dbReference type="NCBI Taxonomy" id="1475485"/>
    <lineage>
        <taxon>Bacteria</taxon>
        <taxon>Bacillati</taxon>
        <taxon>Bacillota</taxon>
        <taxon>Bacilli</taxon>
        <taxon>Bacillales</taxon>
        <taxon>Alicyclobacillaceae</taxon>
        <taxon>Alicyclobacillus</taxon>
    </lineage>
</organism>
<sequence>MSSSSLKNYNSGISDCTLQREVGKMSVFATLLMNGIANAALYFLMAAGLTLIFGLMRVINFAHGGLYLWGGYIAMFLYTSTHNFVVALIGGFVVGGLLGFLMERGLLASVYRDGNGQLLMTMGILVVLSELIKVPFGRNPQSSTVPHGLNHSWIAGHVVIVGYNVFIIIVGILVYLALQVTLHRSRLGVIIRAGVGNPELVEARGIPIRRIFTLVFILGAALAGFAGALAGPFFGSVTPTMGMDMQLNAFIIVVLGGLGSLNGSLIGSLMIGIATAVVSYFLPTAAILVNVLLMAVVLVIRPEGLFGEKEGAM</sequence>
<keyword evidence="11" id="KW-1185">Reference proteome</keyword>
<dbReference type="EMBL" id="CP104064">
    <property type="protein sequence ID" value="WAH36172.1"/>
    <property type="molecule type" value="Genomic_DNA"/>
</dbReference>
<dbReference type="CDD" id="cd06582">
    <property type="entry name" value="TM_PBP1_LivH_like"/>
    <property type="match status" value="1"/>
</dbReference>
<dbReference type="Proteomes" id="UP001164803">
    <property type="component" value="Chromosome"/>
</dbReference>
<feature type="transmembrane region" description="Helical" evidence="9">
    <location>
        <begin position="280"/>
        <end position="300"/>
    </location>
</feature>
<dbReference type="RefSeq" id="WP_268043493.1">
    <property type="nucleotide sequence ID" value="NZ_CP104064.1"/>
</dbReference>
<dbReference type="Pfam" id="PF02653">
    <property type="entry name" value="BPD_transp_2"/>
    <property type="match status" value="1"/>
</dbReference>
<evidence type="ECO:0000256" key="9">
    <source>
        <dbReference type="SAM" id="Phobius"/>
    </source>
</evidence>
<feature type="transmembrane region" description="Helical" evidence="9">
    <location>
        <begin position="114"/>
        <end position="132"/>
    </location>
</feature>
<name>A0ABY6Z0D1_9BACL</name>
<dbReference type="PANTHER" id="PTHR11795:SF442">
    <property type="entry name" value="ABC TRANSPORTER ATP-BINDING PROTEIN"/>
    <property type="match status" value="1"/>
</dbReference>
<keyword evidence="4 9" id="KW-0812">Transmembrane</keyword>
<evidence type="ECO:0000256" key="4">
    <source>
        <dbReference type="ARBA" id="ARBA00022692"/>
    </source>
</evidence>
<evidence type="ECO:0000256" key="1">
    <source>
        <dbReference type="ARBA" id="ARBA00004651"/>
    </source>
</evidence>
<evidence type="ECO:0000256" key="5">
    <source>
        <dbReference type="ARBA" id="ARBA00022970"/>
    </source>
</evidence>
<dbReference type="InterPro" id="IPR001851">
    <property type="entry name" value="ABC_transp_permease"/>
</dbReference>
<evidence type="ECO:0000256" key="8">
    <source>
        <dbReference type="ARBA" id="ARBA00037998"/>
    </source>
</evidence>
<keyword evidence="7 9" id="KW-0472">Membrane</keyword>
<evidence type="ECO:0000256" key="2">
    <source>
        <dbReference type="ARBA" id="ARBA00022448"/>
    </source>
</evidence>
<comment type="subcellular location">
    <subcellularLocation>
        <location evidence="1">Cell membrane</location>
        <topology evidence="1">Multi-pass membrane protein</topology>
    </subcellularLocation>
</comment>
<gene>
    <name evidence="10" type="ORF">NZD86_18285</name>
</gene>
<evidence type="ECO:0000256" key="3">
    <source>
        <dbReference type="ARBA" id="ARBA00022475"/>
    </source>
</evidence>